<name>A0A317CBW7_9GAMM</name>
<protein>
    <submittedName>
        <fullName evidence="2">Uncharacterized protein</fullName>
    </submittedName>
</protein>
<sequence length="129" mass="14081">MLGAVLIGLMSVQASYASVEGVMSIQGKQAKSIVQGSNLGKLTPREVKKLTREQQDIKKLEQSMKVDGVISSEELSVLFAKLEISRKNINRLSRNSISTSAKTAKKLSSRDDQSRSARSSSRSINELGR</sequence>
<organism evidence="2 3">
    <name type="scientific">Leucothrix arctica</name>
    <dbReference type="NCBI Taxonomy" id="1481894"/>
    <lineage>
        <taxon>Bacteria</taxon>
        <taxon>Pseudomonadati</taxon>
        <taxon>Pseudomonadota</taxon>
        <taxon>Gammaproteobacteria</taxon>
        <taxon>Thiotrichales</taxon>
        <taxon>Thiotrichaceae</taxon>
        <taxon>Leucothrix</taxon>
    </lineage>
</organism>
<dbReference type="EMBL" id="QGKL01000042">
    <property type="protein sequence ID" value="PWQ93860.1"/>
    <property type="molecule type" value="Genomic_DNA"/>
</dbReference>
<evidence type="ECO:0000313" key="3">
    <source>
        <dbReference type="Proteomes" id="UP000245506"/>
    </source>
</evidence>
<feature type="region of interest" description="Disordered" evidence="1">
    <location>
        <begin position="93"/>
        <end position="129"/>
    </location>
</feature>
<evidence type="ECO:0000256" key="1">
    <source>
        <dbReference type="SAM" id="MobiDB-lite"/>
    </source>
</evidence>
<comment type="caution">
    <text evidence="2">The sequence shown here is derived from an EMBL/GenBank/DDBJ whole genome shotgun (WGS) entry which is preliminary data.</text>
</comment>
<proteinExistence type="predicted"/>
<gene>
    <name evidence="2" type="ORF">DKT75_19865</name>
</gene>
<dbReference type="Proteomes" id="UP000245506">
    <property type="component" value="Unassembled WGS sequence"/>
</dbReference>
<dbReference type="AlphaFoldDB" id="A0A317CBW7"/>
<keyword evidence="3" id="KW-1185">Reference proteome</keyword>
<reference evidence="2 3" key="1">
    <citation type="submission" date="2018-05" db="EMBL/GenBank/DDBJ databases">
        <title>Leucothrix arctica sp. nov., isolated from Arctic seawater.</title>
        <authorList>
            <person name="Choi A."/>
            <person name="Baek K."/>
        </authorList>
    </citation>
    <scope>NUCLEOTIDE SEQUENCE [LARGE SCALE GENOMIC DNA]</scope>
    <source>
        <strain evidence="2 3">IMCC9719</strain>
    </source>
</reference>
<evidence type="ECO:0000313" key="2">
    <source>
        <dbReference type="EMBL" id="PWQ93860.1"/>
    </source>
</evidence>
<accession>A0A317CBW7</accession>